<proteinExistence type="predicted"/>
<dbReference type="EMBL" id="JABSTU010000001">
    <property type="protein sequence ID" value="KAH8038524.1"/>
    <property type="molecule type" value="Genomic_DNA"/>
</dbReference>
<protein>
    <submittedName>
        <fullName evidence="2">Uncharacterized protein</fullName>
    </submittedName>
</protein>
<sequence length="323" mass="35767">MASQSPMTTMKMMVYTGCRSPSSHHRRNVKRPCELYISDVGRHLDPLFRTACTRQRGDEVVYCAAATLNASMANAYTPRRFLVQMLNMASLLACFAGQPCAAGESVVLPSLETPRSIDPTTADQAISQFPDSAPFHSRHDNATSVIEPPYQLFAHRPPARGTQLILTSPTKVLHRPRAHQWAWQQCFDGQRLHAPPVSCAGSRSAVVRKVHCVDEAMGMEKRASSELVLHCGWDFARKEKPTNEKEEARSAPVCALFFLDRGFLREMPSTKQDRYETSHGGQQATALSPTTPQHAAVLPRSPPSRLSGMNATLDCQSDRRTPP</sequence>
<name>A0A9J6EWC1_RHIMP</name>
<keyword evidence="3" id="KW-1185">Reference proteome</keyword>
<accession>A0A9J6EWC1</accession>
<dbReference type="Proteomes" id="UP000821866">
    <property type="component" value="Chromosome 1"/>
</dbReference>
<evidence type="ECO:0000313" key="2">
    <source>
        <dbReference type="EMBL" id="KAH8038524.1"/>
    </source>
</evidence>
<reference evidence="2" key="2">
    <citation type="submission" date="2021-09" db="EMBL/GenBank/DDBJ databases">
        <authorList>
            <person name="Jia N."/>
            <person name="Wang J."/>
            <person name="Shi W."/>
            <person name="Du L."/>
            <person name="Sun Y."/>
            <person name="Zhan W."/>
            <person name="Jiang J."/>
            <person name="Wang Q."/>
            <person name="Zhang B."/>
            <person name="Ji P."/>
            <person name="Sakyi L.B."/>
            <person name="Cui X."/>
            <person name="Yuan T."/>
            <person name="Jiang B."/>
            <person name="Yang W."/>
            <person name="Lam T.T.-Y."/>
            <person name="Chang Q."/>
            <person name="Ding S."/>
            <person name="Wang X."/>
            <person name="Zhu J."/>
            <person name="Ruan X."/>
            <person name="Zhao L."/>
            <person name="Wei J."/>
            <person name="Que T."/>
            <person name="Du C."/>
            <person name="Cheng J."/>
            <person name="Dai P."/>
            <person name="Han X."/>
            <person name="Huang E."/>
            <person name="Gao Y."/>
            <person name="Liu J."/>
            <person name="Shao H."/>
            <person name="Ye R."/>
            <person name="Li L."/>
            <person name="Wei W."/>
            <person name="Wang X."/>
            <person name="Wang C."/>
            <person name="Huo Q."/>
            <person name="Li W."/>
            <person name="Guo W."/>
            <person name="Chen H."/>
            <person name="Chen S."/>
            <person name="Zhou L."/>
            <person name="Zhou L."/>
            <person name="Ni X."/>
            <person name="Tian J."/>
            <person name="Zhou Y."/>
            <person name="Sheng Y."/>
            <person name="Liu T."/>
            <person name="Pan Y."/>
            <person name="Xia L."/>
            <person name="Li J."/>
            <person name="Zhao F."/>
            <person name="Cao W."/>
        </authorList>
    </citation>
    <scope>NUCLEOTIDE SEQUENCE</scope>
    <source>
        <strain evidence="2">Rmic-2018</strain>
        <tissue evidence="2">Larvae</tissue>
    </source>
</reference>
<evidence type="ECO:0000313" key="3">
    <source>
        <dbReference type="Proteomes" id="UP000821866"/>
    </source>
</evidence>
<organism evidence="2 3">
    <name type="scientific">Rhipicephalus microplus</name>
    <name type="common">Cattle tick</name>
    <name type="synonym">Boophilus microplus</name>
    <dbReference type="NCBI Taxonomy" id="6941"/>
    <lineage>
        <taxon>Eukaryota</taxon>
        <taxon>Metazoa</taxon>
        <taxon>Ecdysozoa</taxon>
        <taxon>Arthropoda</taxon>
        <taxon>Chelicerata</taxon>
        <taxon>Arachnida</taxon>
        <taxon>Acari</taxon>
        <taxon>Parasitiformes</taxon>
        <taxon>Ixodida</taxon>
        <taxon>Ixodoidea</taxon>
        <taxon>Ixodidae</taxon>
        <taxon>Rhipicephalinae</taxon>
        <taxon>Rhipicephalus</taxon>
        <taxon>Boophilus</taxon>
    </lineage>
</organism>
<feature type="compositionally biased region" description="Polar residues" evidence="1">
    <location>
        <begin position="279"/>
        <end position="293"/>
    </location>
</feature>
<feature type="region of interest" description="Disordered" evidence="1">
    <location>
        <begin position="270"/>
        <end position="323"/>
    </location>
</feature>
<dbReference type="AlphaFoldDB" id="A0A9J6EWC1"/>
<gene>
    <name evidence="2" type="ORF">HPB51_001788</name>
</gene>
<comment type="caution">
    <text evidence="2">The sequence shown here is derived from an EMBL/GenBank/DDBJ whole genome shotgun (WGS) entry which is preliminary data.</text>
</comment>
<reference evidence="2" key="1">
    <citation type="journal article" date="2020" name="Cell">
        <title>Large-Scale Comparative Analyses of Tick Genomes Elucidate Their Genetic Diversity and Vector Capacities.</title>
        <authorList>
            <consortium name="Tick Genome and Microbiome Consortium (TIGMIC)"/>
            <person name="Jia N."/>
            <person name="Wang J."/>
            <person name="Shi W."/>
            <person name="Du L."/>
            <person name="Sun Y."/>
            <person name="Zhan W."/>
            <person name="Jiang J.F."/>
            <person name="Wang Q."/>
            <person name="Zhang B."/>
            <person name="Ji P."/>
            <person name="Bell-Sakyi L."/>
            <person name="Cui X.M."/>
            <person name="Yuan T.T."/>
            <person name="Jiang B.G."/>
            <person name="Yang W.F."/>
            <person name="Lam T.T."/>
            <person name="Chang Q.C."/>
            <person name="Ding S.J."/>
            <person name="Wang X.J."/>
            <person name="Zhu J.G."/>
            <person name="Ruan X.D."/>
            <person name="Zhao L."/>
            <person name="Wei J.T."/>
            <person name="Ye R.Z."/>
            <person name="Que T.C."/>
            <person name="Du C.H."/>
            <person name="Zhou Y.H."/>
            <person name="Cheng J.X."/>
            <person name="Dai P.F."/>
            <person name="Guo W.B."/>
            <person name="Han X.H."/>
            <person name="Huang E.J."/>
            <person name="Li L.F."/>
            <person name="Wei W."/>
            <person name="Gao Y.C."/>
            <person name="Liu J.Z."/>
            <person name="Shao H.Z."/>
            <person name="Wang X."/>
            <person name="Wang C.C."/>
            <person name="Yang T.C."/>
            <person name="Huo Q.B."/>
            <person name="Li W."/>
            <person name="Chen H.Y."/>
            <person name="Chen S.E."/>
            <person name="Zhou L.G."/>
            <person name="Ni X.B."/>
            <person name="Tian J.H."/>
            <person name="Sheng Y."/>
            <person name="Liu T."/>
            <person name="Pan Y.S."/>
            <person name="Xia L.Y."/>
            <person name="Li J."/>
            <person name="Zhao F."/>
            <person name="Cao W.C."/>
        </authorList>
    </citation>
    <scope>NUCLEOTIDE SEQUENCE</scope>
    <source>
        <strain evidence="2">Rmic-2018</strain>
    </source>
</reference>
<evidence type="ECO:0000256" key="1">
    <source>
        <dbReference type="SAM" id="MobiDB-lite"/>
    </source>
</evidence>